<dbReference type="Proteomes" id="UP000007797">
    <property type="component" value="Unassembled WGS sequence"/>
</dbReference>
<evidence type="ECO:0000313" key="13">
    <source>
        <dbReference type="Proteomes" id="UP000007797"/>
    </source>
</evidence>
<feature type="compositionally biased region" description="Polar residues" evidence="9">
    <location>
        <begin position="549"/>
        <end position="558"/>
    </location>
</feature>
<keyword evidence="3 10" id="KW-0812">Transmembrane</keyword>
<dbReference type="PANTHER" id="PTHR31787">
    <property type="entry name" value="G-PROTEIN-COUPLED RECEPTOR GPCR FAMILY PROTEIN"/>
    <property type="match status" value="1"/>
</dbReference>
<dbReference type="AlphaFoldDB" id="F4PYC2"/>
<dbReference type="PROSITE" id="PS50261">
    <property type="entry name" value="G_PROTEIN_RECEP_F2_4"/>
    <property type="match status" value="1"/>
</dbReference>
<dbReference type="Pfam" id="PF01534">
    <property type="entry name" value="Frizzled"/>
    <property type="match status" value="1"/>
</dbReference>
<evidence type="ECO:0000256" key="10">
    <source>
        <dbReference type="SAM" id="Phobius"/>
    </source>
</evidence>
<name>F4PYC2_CACFS</name>
<dbReference type="InterPro" id="IPR017981">
    <property type="entry name" value="GPCR_2-like_7TM"/>
</dbReference>
<feature type="transmembrane region" description="Helical" evidence="10">
    <location>
        <begin position="388"/>
        <end position="416"/>
    </location>
</feature>
<feature type="transmembrane region" description="Helical" evidence="10">
    <location>
        <begin position="496"/>
        <end position="515"/>
    </location>
</feature>
<evidence type="ECO:0000256" key="7">
    <source>
        <dbReference type="ARBA" id="ARBA00023170"/>
    </source>
</evidence>
<dbReference type="PANTHER" id="PTHR31787:SF3">
    <property type="entry name" value="FRIZZLED AND SMOOTHENED-LIKE PROTEIN H"/>
    <property type="match status" value="1"/>
</dbReference>
<feature type="compositionally biased region" description="Basic and acidic residues" evidence="9">
    <location>
        <begin position="559"/>
        <end position="569"/>
    </location>
</feature>
<feature type="compositionally biased region" description="Low complexity" evidence="9">
    <location>
        <begin position="575"/>
        <end position="590"/>
    </location>
</feature>
<protein>
    <submittedName>
        <fullName evidence="12">G-protein-coupled receptor family protein</fullName>
    </submittedName>
</protein>
<dbReference type="Gene3D" id="1.20.1070.10">
    <property type="entry name" value="Rhodopsin 7-helix transmembrane proteins"/>
    <property type="match status" value="1"/>
</dbReference>
<organism evidence="12 13">
    <name type="scientific">Cavenderia fasciculata</name>
    <name type="common">Slime mold</name>
    <name type="synonym">Dictyostelium fasciculatum</name>
    <dbReference type="NCBI Taxonomy" id="261658"/>
    <lineage>
        <taxon>Eukaryota</taxon>
        <taxon>Amoebozoa</taxon>
        <taxon>Evosea</taxon>
        <taxon>Eumycetozoa</taxon>
        <taxon>Dictyostelia</taxon>
        <taxon>Acytosteliales</taxon>
        <taxon>Cavenderiaceae</taxon>
        <taxon>Cavenderia</taxon>
    </lineage>
</organism>
<feature type="transmembrane region" description="Helical" evidence="10">
    <location>
        <begin position="437"/>
        <end position="459"/>
    </location>
</feature>
<feature type="transmembrane region" description="Helical" evidence="10">
    <location>
        <begin position="236"/>
        <end position="258"/>
    </location>
</feature>
<evidence type="ECO:0000256" key="4">
    <source>
        <dbReference type="ARBA" id="ARBA00022729"/>
    </source>
</evidence>
<keyword evidence="4" id="KW-0732">Signal</keyword>
<gene>
    <name evidence="12" type="primary">fscC</name>
    <name evidence="12" type="ORF">DFA_02176</name>
</gene>
<dbReference type="EMBL" id="GL883015">
    <property type="protein sequence ID" value="EGG19389.1"/>
    <property type="molecule type" value="Genomic_DNA"/>
</dbReference>
<dbReference type="GeneID" id="14871417"/>
<dbReference type="GO" id="GO:0007166">
    <property type="term" value="P:cell surface receptor signaling pathway"/>
    <property type="evidence" value="ECO:0007669"/>
    <property type="project" value="InterPro"/>
</dbReference>
<evidence type="ECO:0000313" key="12">
    <source>
        <dbReference type="EMBL" id="EGG19389.1"/>
    </source>
</evidence>
<evidence type="ECO:0000256" key="2">
    <source>
        <dbReference type="ARBA" id="ARBA00008077"/>
    </source>
</evidence>
<dbReference type="OrthoDB" id="18326at2759"/>
<evidence type="ECO:0000256" key="5">
    <source>
        <dbReference type="ARBA" id="ARBA00022989"/>
    </source>
</evidence>
<sequence>MKYQIDNIVVLLVALFATICIIDFPTSNAQYFDPTARCEPYAGYPECRDRLKNPNSVWVSETITQELLYTNLSTMLGSMQFMPPSCANEHTFKLLCNQYFQECVDVVVSVNANISVALFNKQCRDDCIRGLADCPIDKSCADLVPYYNVWEFPEKENTFNLSLVGGNDFTIQCFATDSIITNGGDIPCPPPFYLRNSTDRQADIDAGYMFIQDTRCVLPCPSPFFSQSQWDQLSNMAYVLGTISFITTLFNIFTYGVLNRKYDRHSICIIFMSFSFWLVMLTDVVFLGTGWELNCPEPDRYGRQSDAGCASTGIIFQFGVVSAIMWWSTMSFDLWIVLKKVKNTKSYEKLYIIVINSIALILTLAPLSKQQYGYSIAGLGCWILEDNWLNGVFWGPLSVCLFAGISFIVLILYEVFKIVNRVDTGKKKSMRILKYNLKPFLIILCLFVEFAYMFGYHFYTQENMDKYEKGLEDYIICVVTGGTDCTANTIPFGAHFVFLFFIRLIGIEVMVFYGLNRRAKKIWMQSFVFNNRFFTFSFQSTKSTSGSSKEQNQKQNSVEMKKVSSRTEESDVSDNQNNNNNQNQNNNNNQMTLNVDGATDNL</sequence>
<evidence type="ECO:0000256" key="6">
    <source>
        <dbReference type="ARBA" id="ARBA00023136"/>
    </source>
</evidence>
<dbReference type="SMART" id="SM01330">
    <property type="entry name" value="Frizzled"/>
    <property type="match status" value="1"/>
</dbReference>
<feature type="transmembrane region" description="Helical" evidence="10">
    <location>
        <begin position="350"/>
        <end position="368"/>
    </location>
</feature>
<dbReference type="GO" id="GO:0016020">
    <property type="term" value="C:membrane"/>
    <property type="evidence" value="ECO:0007669"/>
    <property type="project" value="UniProtKB-SubCell"/>
</dbReference>
<evidence type="ECO:0000256" key="9">
    <source>
        <dbReference type="SAM" id="MobiDB-lite"/>
    </source>
</evidence>
<comment type="similarity">
    <text evidence="2">Belongs to the G-protein coupled receptor Fz/Smo family.</text>
</comment>
<evidence type="ECO:0000259" key="11">
    <source>
        <dbReference type="PROSITE" id="PS50261"/>
    </source>
</evidence>
<keyword evidence="6 10" id="KW-0472">Membrane</keyword>
<proteinExistence type="inferred from homology"/>
<feature type="domain" description="G-protein coupled receptors family 2 profile 2" evidence="11">
    <location>
        <begin position="233"/>
        <end position="517"/>
    </location>
</feature>
<dbReference type="InterPro" id="IPR000539">
    <property type="entry name" value="Frizzled/Smoothened_7TM"/>
</dbReference>
<evidence type="ECO:0000256" key="1">
    <source>
        <dbReference type="ARBA" id="ARBA00004141"/>
    </source>
</evidence>
<feature type="transmembrane region" description="Helical" evidence="10">
    <location>
        <begin position="270"/>
        <end position="291"/>
    </location>
</feature>
<dbReference type="OMA" id="RQLWDIE"/>
<evidence type="ECO:0000256" key="8">
    <source>
        <dbReference type="ARBA" id="ARBA00023180"/>
    </source>
</evidence>
<evidence type="ECO:0000256" key="3">
    <source>
        <dbReference type="ARBA" id="ARBA00022692"/>
    </source>
</evidence>
<dbReference type="GO" id="GO:0004888">
    <property type="term" value="F:transmembrane signaling receptor activity"/>
    <property type="evidence" value="ECO:0007669"/>
    <property type="project" value="InterPro"/>
</dbReference>
<keyword evidence="7 12" id="KW-0675">Receptor</keyword>
<reference evidence="13" key="1">
    <citation type="journal article" date="2011" name="Genome Res.">
        <title>Phylogeny-wide analysis of social amoeba genomes highlights ancient origins for complex intercellular communication.</title>
        <authorList>
            <person name="Heidel A.J."/>
            <person name="Lawal H.M."/>
            <person name="Felder M."/>
            <person name="Schilde C."/>
            <person name="Helps N.R."/>
            <person name="Tunggal B."/>
            <person name="Rivero F."/>
            <person name="John U."/>
            <person name="Schleicher M."/>
            <person name="Eichinger L."/>
            <person name="Platzer M."/>
            <person name="Noegel A.A."/>
            <person name="Schaap P."/>
            <person name="Gloeckner G."/>
        </authorList>
    </citation>
    <scope>NUCLEOTIDE SEQUENCE [LARGE SCALE GENOMIC DNA]</scope>
    <source>
        <strain evidence="13">SH3</strain>
    </source>
</reference>
<accession>F4PYC2</accession>
<feature type="region of interest" description="Disordered" evidence="9">
    <location>
        <begin position="541"/>
        <end position="602"/>
    </location>
</feature>
<keyword evidence="13" id="KW-1185">Reference proteome</keyword>
<dbReference type="InterPro" id="IPR050949">
    <property type="entry name" value="GPCR_Fz/Smo-like"/>
</dbReference>
<keyword evidence="8" id="KW-0325">Glycoprotein</keyword>
<dbReference type="RefSeq" id="XP_004357660.1">
    <property type="nucleotide sequence ID" value="XM_004357603.1"/>
</dbReference>
<feature type="transmembrane region" description="Helical" evidence="10">
    <location>
        <begin position="314"/>
        <end position="338"/>
    </location>
</feature>
<keyword evidence="5 10" id="KW-1133">Transmembrane helix</keyword>
<dbReference type="STRING" id="1054147.F4PYC2"/>
<comment type="subcellular location">
    <subcellularLocation>
        <location evidence="1">Membrane</location>
        <topology evidence="1">Multi-pass membrane protein</topology>
    </subcellularLocation>
</comment>
<dbReference type="KEGG" id="dfa:DFA_02176"/>